<evidence type="ECO:0000256" key="6">
    <source>
        <dbReference type="SAM" id="MobiDB-lite"/>
    </source>
</evidence>
<keyword evidence="4 7" id="KW-0732">Signal</keyword>
<dbReference type="PANTHER" id="PTHR30532">
    <property type="entry name" value="IRON III DICITRATE-BINDING PERIPLASMIC PROTEIN"/>
    <property type="match status" value="1"/>
</dbReference>
<reference evidence="9" key="1">
    <citation type="submission" date="2024-05" db="EMBL/GenBank/DDBJ databases">
        <title>30 novel species of actinomycetes from the DSMZ collection.</title>
        <authorList>
            <person name="Nouioui I."/>
        </authorList>
    </citation>
    <scope>NUCLEOTIDE SEQUENCE</scope>
    <source>
        <strain evidence="9">DSM 41972</strain>
    </source>
</reference>
<comment type="caution">
    <text evidence="9">The sequence shown here is derived from an EMBL/GenBank/DDBJ whole genome shotgun (WGS) entry which is preliminary data.</text>
</comment>
<protein>
    <submittedName>
        <fullName evidence="9">Iron-siderophore ABC transporter substrate-binding protein</fullName>
    </submittedName>
</protein>
<evidence type="ECO:0000256" key="2">
    <source>
        <dbReference type="ARBA" id="ARBA00008814"/>
    </source>
</evidence>
<dbReference type="InterPro" id="IPR002491">
    <property type="entry name" value="ABC_transptr_periplasmic_BD"/>
</dbReference>
<dbReference type="CDD" id="cd01146">
    <property type="entry name" value="FhuD"/>
    <property type="match status" value="1"/>
</dbReference>
<dbReference type="Proteomes" id="UP001181313">
    <property type="component" value="Unassembled WGS sequence"/>
</dbReference>
<keyword evidence="3" id="KW-0813">Transport</keyword>
<organism evidence="9 10">
    <name type="scientific">Streptomyces althioticus subsp. attaecolombicae</name>
    <dbReference type="NCBI Taxonomy" id="3075534"/>
    <lineage>
        <taxon>Bacteria</taxon>
        <taxon>Bacillati</taxon>
        <taxon>Actinomycetota</taxon>
        <taxon>Actinomycetes</taxon>
        <taxon>Kitasatosporales</taxon>
        <taxon>Streptomycetaceae</taxon>
        <taxon>Streptomyces</taxon>
        <taxon>Streptomyces althioticus group</taxon>
    </lineage>
</organism>
<keyword evidence="10" id="KW-1185">Reference proteome</keyword>
<dbReference type="Pfam" id="PF01497">
    <property type="entry name" value="Peripla_BP_2"/>
    <property type="match status" value="1"/>
</dbReference>
<name>A0ABU3I545_9ACTN</name>
<evidence type="ECO:0000259" key="8">
    <source>
        <dbReference type="PROSITE" id="PS50983"/>
    </source>
</evidence>
<evidence type="ECO:0000256" key="4">
    <source>
        <dbReference type="ARBA" id="ARBA00022729"/>
    </source>
</evidence>
<sequence>MLLRRRGVTAVSVAFAALLSLSACAGPGDAGSGGDAAAGGKDSTSVAQGGEDFGDAAQKTAALGTDAEPGQWPRTLRHAMGSTVIEHQPERVVVLDVGELDNVVSLGLKPVGLATSEGSPELPSYLKAEAGRPADVGTINSLNLEAIAELKPDLILGSQLRAANSYDELSQIAPTVFSIRPGFTWKENYLLNAAALDRTAQAEKNLAAYEKRVEELAAELGDHKPAVSMLRYMTKGRIRLYGNYSFIGTILEDLGIPRPKNQDIADLATEISAENIDQADADYIFTGVYGDPKTTQKSQVQGNPLWKNLKAVKNGHAFDVPDETWYLGLGVTAANVVLGDLDKYLTA</sequence>
<dbReference type="Gene3D" id="3.40.50.1980">
    <property type="entry name" value="Nitrogenase molybdenum iron protein domain"/>
    <property type="match status" value="2"/>
</dbReference>
<evidence type="ECO:0000256" key="1">
    <source>
        <dbReference type="ARBA" id="ARBA00004196"/>
    </source>
</evidence>
<evidence type="ECO:0000256" key="3">
    <source>
        <dbReference type="ARBA" id="ARBA00022448"/>
    </source>
</evidence>
<accession>A0ABU3I545</accession>
<feature type="signal peptide" evidence="7">
    <location>
        <begin position="1"/>
        <end position="25"/>
    </location>
</feature>
<proteinExistence type="inferred from homology"/>
<evidence type="ECO:0000313" key="9">
    <source>
        <dbReference type="EMBL" id="MDT3728067.1"/>
    </source>
</evidence>
<feature type="domain" description="Fe/B12 periplasmic-binding" evidence="8">
    <location>
        <begin position="91"/>
        <end position="347"/>
    </location>
</feature>
<dbReference type="PANTHER" id="PTHR30532:SF25">
    <property type="entry name" value="IRON(III) DICITRATE-BINDING PERIPLASMIC PROTEIN"/>
    <property type="match status" value="1"/>
</dbReference>
<evidence type="ECO:0000313" key="10">
    <source>
        <dbReference type="Proteomes" id="UP001181313"/>
    </source>
</evidence>
<dbReference type="SUPFAM" id="SSF53807">
    <property type="entry name" value="Helical backbone' metal receptor"/>
    <property type="match status" value="1"/>
</dbReference>
<evidence type="ECO:0000256" key="5">
    <source>
        <dbReference type="SAM" id="Coils"/>
    </source>
</evidence>
<dbReference type="PROSITE" id="PS51257">
    <property type="entry name" value="PROKAR_LIPOPROTEIN"/>
    <property type="match status" value="1"/>
</dbReference>
<dbReference type="EMBL" id="JAVSGH010000043">
    <property type="protein sequence ID" value="MDT3728067.1"/>
    <property type="molecule type" value="Genomic_DNA"/>
</dbReference>
<comment type="similarity">
    <text evidence="2">Belongs to the bacterial solute-binding protein 8 family.</text>
</comment>
<gene>
    <name evidence="9" type="ORF">ROS62_25600</name>
</gene>
<evidence type="ECO:0000256" key="7">
    <source>
        <dbReference type="SAM" id="SignalP"/>
    </source>
</evidence>
<feature type="region of interest" description="Disordered" evidence="6">
    <location>
        <begin position="29"/>
        <end position="51"/>
    </location>
</feature>
<comment type="subcellular location">
    <subcellularLocation>
        <location evidence="1">Cell envelope</location>
    </subcellularLocation>
</comment>
<keyword evidence="5" id="KW-0175">Coiled coil</keyword>
<dbReference type="PROSITE" id="PS50983">
    <property type="entry name" value="FE_B12_PBP"/>
    <property type="match status" value="1"/>
</dbReference>
<dbReference type="RefSeq" id="WP_093551978.1">
    <property type="nucleotide sequence ID" value="NZ_JAVSGH010000043.1"/>
</dbReference>
<feature type="chain" id="PRO_5046707654" evidence="7">
    <location>
        <begin position="26"/>
        <end position="347"/>
    </location>
</feature>
<dbReference type="InterPro" id="IPR051313">
    <property type="entry name" value="Bact_iron-sidero_bind"/>
</dbReference>
<feature type="coiled-coil region" evidence="5">
    <location>
        <begin position="192"/>
        <end position="219"/>
    </location>
</feature>